<evidence type="ECO:0000256" key="1">
    <source>
        <dbReference type="SAM" id="SignalP"/>
    </source>
</evidence>
<sequence>MPFVNHNFTSVIQHQHLGWLLGSTLLLFAASSSPVAANVTVVEENFTDGTSYGWTNGGTLPPCLTAAGSSAPGSIPNCSATSDPPGSGVLRLTTNTTNQRGFVFYDYAIPSNQGLVITFDYFAYGSGNSTRSGADGTTFFLFDGSTDTPALGSTGGALGYAQEVSNTTNENGLTNAYIGVGLDEFGNFANDFEGRGNGCPIRSPFGSGPGLSSPAEQVRDSVTIRGPGSGLTGYCYLGTSGTLSNQPGGFSIDNPDATSRTAPNTRRRVRVTLSTDNTITVEIDPTGTGSAFQTILSGFPAPPNRPDSFKFGFASSTGEGINFHEIINLRVETIATPPLPDLAITKTHSGNFIQGQTDTYTLGVQNLPTATGPTYGPVAVTDTLPEGFDFVSATGNGWNCSAVGQQVTCVYDGPAINPGGTLPDITLNVNVTSPVGNYSNQAEVSTTGDSDLTNNTVTDPTRVVTTRDPNLRLVKRITNVTRGGVPLAGINFSSFVDDPADENDNAPGWSQLSPVGLYDLGLDYALETNDEVDYTVYFLSDGGSPVTNVNFCDLIPQGTTFVPGSIQALNATTPREGTFFSPLAPLPAGNSCSNQTNPEGAVIVNLGDISDQEGNNFGSVRFRVRID</sequence>
<dbReference type="RefSeq" id="WP_015183948.1">
    <property type="nucleotide sequence ID" value="NC_019738.1"/>
</dbReference>
<evidence type="ECO:0000259" key="2">
    <source>
        <dbReference type="Pfam" id="PF01345"/>
    </source>
</evidence>
<feature type="domain" description="DUF11" evidence="2">
    <location>
        <begin position="341"/>
        <end position="457"/>
    </location>
</feature>
<dbReference type="EMBL" id="CP003630">
    <property type="protein sequence ID" value="AFZ19812.1"/>
    <property type="molecule type" value="Genomic_DNA"/>
</dbReference>
<dbReference type="KEGG" id="mic:Mic7113_4110"/>
<dbReference type="PANTHER" id="PTHR34819">
    <property type="entry name" value="LARGE CYSTEINE-RICH PERIPLASMIC PROTEIN OMCB"/>
    <property type="match status" value="1"/>
</dbReference>
<dbReference type="PATRIC" id="fig|1173027.3.peg.4540"/>
<dbReference type="InterPro" id="IPR001434">
    <property type="entry name" value="OmcB-like_DUF11"/>
</dbReference>
<dbReference type="Gene3D" id="2.60.120.200">
    <property type="match status" value="1"/>
</dbReference>
<accession>K9WJU8</accession>
<feature type="signal peptide" evidence="1">
    <location>
        <begin position="1"/>
        <end position="36"/>
    </location>
</feature>
<protein>
    <submittedName>
        <fullName evidence="3">Conserved repeat protein</fullName>
    </submittedName>
</protein>
<dbReference type="eggNOG" id="COG4932">
    <property type="taxonomic scope" value="Bacteria"/>
</dbReference>
<dbReference type="OrthoDB" id="433848at2"/>
<dbReference type="HOGENOM" id="CLU_436034_0_0_3"/>
<evidence type="ECO:0000313" key="4">
    <source>
        <dbReference type="Proteomes" id="UP000010471"/>
    </source>
</evidence>
<dbReference type="InterPro" id="IPR047589">
    <property type="entry name" value="DUF11_rpt"/>
</dbReference>
<evidence type="ECO:0000313" key="3">
    <source>
        <dbReference type="EMBL" id="AFZ19812.1"/>
    </source>
</evidence>
<dbReference type="InterPro" id="IPR051172">
    <property type="entry name" value="Chlamydia_OmcB"/>
</dbReference>
<gene>
    <name evidence="3" type="ORF">Mic7113_4110</name>
</gene>
<dbReference type="SUPFAM" id="SSF49899">
    <property type="entry name" value="Concanavalin A-like lectins/glucanases"/>
    <property type="match status" value="1"/>
</dbReference>
<dbReference type="Gene3D" id="2.60.40.740">
    <property type="match status" value="1"/>
</dbReference>
<dbReference type="NCBIfam" id="TIGR01451">
    <property type="entry name" value="B_ant_repeat"/>
    <property type="match status" value="1"/>
</dbReference>
<reference evidence="3 4" key="1">
    <citation type="submission" date="2012-06" db="EMBL/GenBank/DDBJ databases">
        <title>Finished chromosome of genome of Microcoleus sp. PCC 7113.</title>
        <authorList>
            <consortium name="US DOE Joint Genome Institute"/>
            <person name="Gugger M."/>
            <person name="Coursin T."/>
            <person name="Rippka R."/>
            <person name="Tandeau De Marsac N."/>
            <person name="Huntemann M."/>
            <person name="Wei C.-L."/>
            <person name="Han J."/>
            <person name="Detter J.C."/>
            <person name="Han C."/>
            <person name="Tapia R."/>
            <person name="Chen A."/>
            <person name="Kyrpides N."/>
            <person name="Mavromatis K."/>
            <person name="Markowitz V."/>
            <person name="Szeto E."/>
            <person name="Ivanova N."/>
            <person name="Pagani I."/>
            <person name="Pati A."/>
            <person name="Goodwin L."/>
            <person name="Nordberg H.P."/>
            <person name="Cantor M.N."/>
            <person name="Hua S.X."/>
            <person name="Woyke T."/>
            <person name="Kerfeld C.A."/>
        </authorList>
    </citation>
    <scope>NUCLEOTIDE SEQUENCE [LARGE SCALE GENOMIC DNA]</scope>
    <source>
        <strain evidence="3 4">PCC 7113</strain>
    </source>
</reference>
<name>K9WJU8_9CYAN</name>
<keyword evidence="1" id="KW-0732">Signal</keyword>
<dbReference type="PANTHER" id="PTHR34819:SF3">
    <property type="entry name" value="CELL SURFACE PROTEIN"/>
    <property type="match status" value="1"/>
</dbReference>
<keyword evidence="4" id="KW-1185">Reference proteome</keyword>
<proteinExistence type="predicted"/>
<dbReference type="InterPro" id="IPR013320">
    <property type="entry name" value="ConA-like_dom_sf"/>
</dbReference>
<dbReference type="Proteomes" id="UP000010471">
    <property type="component" value="Chromosome"/>
</dbReference>
<organism evidence="3 4">
    <name type="scientific">Allocoleopsis franciscana PCC 7113</name>
    <dbReference type="NCBI Taxonomy" id="1173027"/>
    <lineage>
        <taxon>Bacteria</taxon>
        <taxon>Bacillati</taxon>
        <taxon>Cyanobacteriota</taxon>
        <taxon>Cyanophyceae</taxon>
        <taxon>Coleofasciculales</taxon>
        <taxon>Coleofasciculaceae</taxon>
        <taxon>Allocoleopsis</taxon>
        <taxon>Allocoleopsis franciscana</taxon>
    </lineage>
</organism>
<feature type="chain" id="PRO_5003938139" evidence="1">
    <location>
        <begin position="37"/>
        <end position="627"/>
    </location>
</feature>
<dbReference type="STRING" id="1173027.Mic7113_4110"/>
<dbReference type="eggNOG" id="COG4719">
    <property type="taxonomic scope" value="Bacteria"/>
</dbReference>
<dbReference type="Pfam" id="PF01345">
    <property type="entry name" value="DUF11"/>
    <property type="match status" value="1"/>
</dbReference>
<dbReference type="AlphaFoldDB" id="K9WJU8"/>